<proteinExistence type="predicted"/>
<reference evidence="1" key="1">
    <citation type="submission" date="2023-07" db="EMBL/GenBank/DDBJ databases">
        <title>Sequencing the genomes of 1000 actinobacteria strains.</title>
        <authorList>
            <person name="Klenk H.-P."/>
        </authorList>
    </citation>
    <scope>NUCLEOTIDE SEQUENCE</scope>
    <source>
        <strain evidence="1">DSM 44707</strain>
    </source>
</reference>
<organism evidence="1 2">
    <name type="scientific">Catenuloplanes atrovinosus</name>
    <dbReference type="NCBI Taxonomy" id="137266"/>
    <lineage>
        <taxon>Bacteria</taxon>
        <taxon>Bacillati</taxon>
        <taxon>Actinomycetota</taxon>
        <taxon>Actinomycetes</taxon>
        <taxon>Micromonosporales</taxon>
        <taxon>Micromonosporaceae</taxon>
        <taxon>Catenuloplanes</taxon>
    </lineage>
</organism>
<dbReference type="RefSeq" id="WP_310366308.1">
    <property type="nucleotide sequence ID" value="NZ_JAVDYB010000001.1"/>
</dbReference>
<sequence length="187" mass="19807">MGTVPQDMDPASRCATRLAEAVLPDEAAIAADLTARYGAGGHARRELLRPARAGTGTAGGDTALAFVRLLESLDGAQAALRVVLADPLVANPIAVANLLVAWRMCRNDRTRRFAPPRGIDAGLAARVQSGAESLCLEQERRGTPPATSIARTELVIRVLVDSPEEARAFLDAIAPRPRRGWLGRGRG</sequence>
<gene>
    <name evidence="1" type="ORF">J2S41_002180</name>
</gene>
<dbReference type="EMBL" id="JAVDYB010000001">
    <property type="protein sequence ID" value="MDR7275402.1"/>
    <property type="molecule type" value="Genomic_DNA"/>
</dbReference>
<dbReference type="Proteomes" id="UP001183643">
    <property type="component" value="Unassembled WGS sequence"/>
</dbReference>
<accession>A0AAE3YMU9</accession>
<keyword evidence="2" id="KW-1185">Reference proteome</keyword>
<evidence type="ECO:0000313" key="1">
    <source>
        <dbReference type="EMBL" id="MDR7275402.1"/>
    </source>
</evidence>
<evidence type="ECO:0000313" key="2">
    <source>
        <dbReference type="Proteomes" id="UP001183643"/>
    </source>
</evidence>
<dbReference type="AlphaFoldDB" id="A0AAE3YMU9"/>
<comment type="caution">
    <text evidence="1">The sequence shown here is derived from an EMBL/GenBank/DDBJ whole genome shotgun (WGS) entry which is preliminary data.</text>
</comment>
<protein>
    <submittedName>
        <fullName evidence="1">Uncharacterized protein</fullName>
    </submittedName>
</protein>
<name>A0AAE3YMU9_9ACTN</name>